<dbReference type="SMART" id="SM00091">
    <property type="entry name" value="PAS"/>
    <property type="match status" value="2"/>
</dbReference>
<dbReference type="PROSITE" id="PS00688">
    <property type="entry name" value="SIGMA54_INTERACT_3"/>
    <property type="match status" value="1"/>
</dbReference>
<dbReference type="GO" id="GO:0005524">
    <property type="term" value="F:ATP binding"/>
    <property type="evidence" value="ECO:0007669"/>
    <property type="project" value="UniProtKB-KW"/>
</dbReference>
<feature type="domain" description="PAS" evidence="10">
    <location>
        <begin position="120"/>
        <end position="170"/>
    </location>
</feature>
<keyword evidence="6" id="KW-0804">Transcription</keyword>
<dbReference type="CDD" id="cd00009">
    <property type="entry name" value="AAA"/>
    <property type="match status" value="1"/>
</dbReference>
<dbReference type="Gene3D" id="3.30.450.20">
    <property type="entry name" value="PAS domain"/>
    <property type="match status" value="1"/>
</dbReference>
<dbReference type="Gene3D" id="1.10.10.60">
    <property type="entry name" value="Homeodomain-like"/>
    <property type="match status" value="1"/>
</dbReference>
<organism evidence="12 13">
    <name type="scientific">Hydrogenibacillus schlegelii</name>
    <name type="common">Bacillus schlegelii</name>
    <dbReference type="NCBI Taxonomy" id="1484"/>
    <lineage>
        <taxon>Bacteria</taxon>
        <taxon>Bacillati</taxon>
        <taxon>Bacillota</taxon>
        <taxon>Bacilli</taxon>
        <taxon>Bacillales</taxon>
        <taxon>Bacillales Family X. Incertae Sedis</taxon>
        <taxon>Hydrogenibacillus</taxon>
    </lineage>
</organism>
<dbReference type="InterPro" id="IPR025943">
    <property type="entry name" value="Sigma_54_int_dom_ATP-bd_2"/>
</dbReference>
<reference evidence="12" key="1">
    <citation type="journal article" date="2021" name="Microbiology">
        <title>Metagenomic Analysis of the Microbial Community in the Underground Coal Fire Area (Kemerovo Region, Russia) Revealed Predominance of Thermophilic Members of the Phyla Deinococcus-thermus, Aquificae, and Firmicutes.</title>
        <authorList>
            <person name="Kadnikov V."/>
            <person name="Mardanov A.V."/>
            <person name="Beletsky A.V."/>
            <person name="Karnachuk O.V."/>
            <person name="Ravin N.V."/>
        </authorList>
    </citation>
    <scope>NUCLEOTIDE SEQUENCE</scope>
    <source>
        <strain evidence="12">RBS10-49</strain>
    </source>
</reference>
<gene>
    <name evidence="12" type="ORF">KM312_03370</name>
</gene>
<dbReference type="InterPro" id="IPR002078">
    <property type="entry name" value="Sigma_54_int"/>
</dbReference>
<dbReference type="SUPFAM" id="SSF55785">
    <property type="entry name" value="PYP-like sensor domain (PAS domain)"/>
    <property type="match status" value="1"/>
</dbReference>
<dbReference type="SUPFAM" id="SSF46689">
    <property type="entry name" value="Homeodomain-like"/>
    <property type="match status" value="1"/>
</dbReference>
<dbReference type="PROSITE" id="PS50045">
    <property type="entry name" value="SIGMA54_INTERACT_4"/>
    <property type="match status" value="1"/>
</dbReference>
<keyword evidence="5" id="KW-0010">Activator</keyword>
<feature type="coiled-coil region" evidence="7">
    <location>
        <begin position="100"/>
        <end position="127"/>
    </location>
</feature>
<sequence>MKLMERGLSLQEPVILDALPIGILIVDVEGKILFQNRTAVAWGMLGEHLVRQMDWMKIIQEDMLVREQVHVNERWYAYQAMSIGLKGRSQEGINAFGMMVIEEITEYQKLKKELDEYRTSFQDLQTIFDNSYDVIYVSDGRGITMRVSSACERLWGMKKEELVGRSVFELEAEGVFRPSVTRLVLETGRKVQVLQETKTGRRLMVVGTPIKDASGRIVRVVNASRDVTEIEELERELHQLKSIVEGYRRQIVKLQERREAHGERLVYRSKAMEKLVALIERVAATDSTVLILGESGVGKEIIVNYIHRLSSRANKPLIKINCAAIPDSLLESELFGYEPGAFTGADKHGKAGLFELSHEGTLFLDEIGDMPISLQAKLLRVLQEKEVVRIGGHKPIRVDVRIIAATNQDLQYLVEKGKFRQDLYYRLNVIPIIVPPLRERREDIIPLIHHFLNLYQSKIGRSITLAKETLELLEAYDWPGNVRELQNIVERLVVTAESEVVTVDQLPAALKQRTSSRSKQESKGEMAAEDKDGVDVKRIIPLRDAVRTVEMKLIRMALKEYGTISNAAKELKVDQSTLSRKIQKLNMR</sequence>
<dbReference type="InterPro" id="IPR003593">
    <property type="entry name" value="AAA+_ATPase"/>
</dbReference>
<dbReference type="FunFam" id="3.40.50.300:FF:000006">
    <property type="entry name" value="DNA-binding transcriptional regulator NtrC"/>
    <property type="match status" value="1"/>
</dbReference>
<keyword evidence="7" id="KW-0175">Coiled coil</keyword>
<feature type="domain" description="PAC" evidence="11">
    <location>
        <begin position="187"/>
        <end position="239"/>
    </location>
</feature>
<dbReference type="InterPro" id="IPR025662">
    <property type="entry name" value="Sigma_54_int_dom_ATP-bd_1"/>
</dbReference>
<dbReference type="EMBL" id="JAHHQF010000042">
    <property type="protein sequence ID" value="MBT9281697.1"/>
    <property type="molecule type" value="Genomic_DNA"/>
</dbReference>
<dbReference type="InterPro" id="IPR058031">
    <property type="entry name" value="AAA_lid_NorR"/>
</dbReference>
<keyword evidence="3" id="KW-0805">Transcription regulation</keyword>
<proteinExistence type="predicted"/>
<dbReference type="InterPro" id="IPR000700">
    <property type="entry name" value="PAS-assoc_C"/>
</dbReference>
<feature type="domain" description="Sigma-54 factor interaction" evidence="9">
    <location>
        <begin position="265"/>
        <end position="494"/>
    </location>
</feature>
<dbReference type="Pfam" id="PF13426">
    <property type="entry name" value="PAS_9"/>
    <property type="match status" value="1"/>
</dbReference>
<keyword evidence="2" id="KW-0067">ATP-binding</keyword>
<dbReference type="PANTHER" id="PTHR32071">
    <property type="entry name" value="TRANSCRIPTIONAL REGULATORY PROTEIN"/>
    <property type="match status" value="1"/>
</dbReference>
<feature type="compositionally biased region" description="Basic and acidic residues" evidence="8">
    <location>
        <begin position="518"/>
        <end position="530"/>
    </location>
</feature>
<evidence type="ECO:0000256" key="8">
    <source>
        <dbReference type="SAM" id="MobiDB-lite"/>
    </source>
</evidence>
<name>A0A947CWI3_HYDSH</name>
<evidence type="ECO:0000256" key="4">
    <source>
        <dbReference type="ARBA" id="ARBA00023125"/>
    </source>
</evidence>
<evidence type="ECO:0000313" key="13">
    <source>
        <dbReference type="Proteomes" id="UP000748108"/>
    </source>
</evidence>
<dbReference type="Gene3D" id="3.40.50.300">
    <property type="entry name" value="P-loop containing nucleotide triphosphate hydrolases"/>
    <property type="match status" value="1"/>
</dbReference>
<dbReference type="GO" id="GO:0043565">
    <property type="term" value="F:sequence-specific DNA binding"/>
    <property type="evidence" value="ECO:0007669"/>
    <property type="project" value="InterPro"/>
</dbReference>
<dbReference type="PROSITE" id="PS00675">
    <property type="entry name" value="SIGMA54_INTERACT_1"/>
    <property type="match status" value="1"/>
</dbReference>
<accession>A0A947CWI3</accession>
<dbReference type="Pfam" id="PF25601">
    <property type="entry name" value="AAA_lid_14"/>
    <property type="match status" value="1"/>
</dbReference>
<dbReference type="SUPFAM" id="SSF52540">
    <property type="entry name" value="P-loop containing nucleoside triphosphate hydrolases"/>
    <property type="match status" value="1"/>
</dbReference>
<dbReference type="Pfam" id="PF00158">
    <property type="entry name" value="Sigma54_activat"/>
    <property type="match status" value="1"/>
</dbReference>
<evidence type="ECO:0000256" key="6">
    <source>
        <dbReference type="ARBA" id="ARBA00023163"/>
    </source>
</evidence>
<dbReference type="FunFam" id="1.10.8.60:FF:000014">
    <property type="entry name" value="DNA-binding transcriptional regulator NtrC"/>
    <property type="match status" value="1"/>
</dbReference>
<evidence type="ECO:0000256" key="1">
    <source>
        <dbReference type="ARBA" id="ARBA00022741"/>
    </source>
</evidence>
<dbReference type="InterPro" id="IPR002197">
    <property type="entry name" value="HTH_Fis"/>
</dbReference>
<dbReference type="InterPro" id="IPR027417">
    <property type="entry name" value="P-loop_NTPase"/>
</dbReference>
<evidence type="ECO:0000256" key="2">
    <source>
        <dbReference type="ARBA" id="ARBA00022840"/>
    </source>
</evidence>
<dbReference type="Pfam" id="PF02954">
    <property type="entry name" value="HTH_8"/>
    <property type="match status" value="1"/>
</dbReference>
<dbReference type="PROSITE" id="PS50112">
    <property type="entry name" value="PAS"/>
    <property type="match status" value="1"/>
</dbReference>
<dbReference type="CDD" id="cd00130">
    <property type="entry name" value="PAS"/>
    <property type="match status" value="1"/>
</dbReference>
<keyword evidence="4" id="KW-0238">DNA-binding</keyword>
<evidence type="ECO:0000256" key="3">
    <source>
        <dbReference type="ARBA" id="ARBA00023015"/>
    </source>
</evidence>
<dbReference type="PANTHER" id="PTHR32071:SF57">
    <property type="entry name" value="C4-DICARBOXYLATE TRANSPORT TRANSCRIPTIONAL REGULATORY PROTEIN DCTD"/>
    <property type="match status" value="1"/>
</dbReference>
<dbReference type="AlphaFoldDB" id="A0A947CWI3"/>
<dbReference type="InterPro" id="IPR025944">
    <property type="entry name" value="Sigma_54_int_dom_CS"/>
</dbReference>
<evidence type="ECO:0000256" key="5">
    <source>
        <dbReference type="ARBA" id="ARBA00023159"/>
    </source>
</evidence>
<evidence type="ECO:0000259" key="9">
    <source>
        <dbReference type="PROSITE" id="PS50045"/>
    </source>
</evidence>
<dbReference type="PROSITE" id="PS50113">
    <property type="entry name" value="PAC"/>
    <property type="match status" value="1"/>
</dbReference>
<feature type="coiled-coil region" evidence="7">
    <location>
        <begin position="223"/>
        <end position="264"/>
    </location>
</feature>
<evidence type="ECO:0000313" key="12">
    <source>
        <dbReference type="EMBL" id="MBT9281697.1"/>
    </source>
</evidence>
<dbReference type="NCBIfam" id="TIGR00229">
    <property type="entry name" value="sensory_box"/>
    <property type="match status" value="1"/>
</dbReference>
<keyword evidence="1" id="KW-0547">Nucleotide-binding</keyword>
<dbReference type="InterPro" id="IPR009057">
    <property type="entry name" value="Homeodomain-like_sf"/>
</dbReference>
<dbReference type="PROSITE" id="PS00676">
    <property type="entry name" value="SIGMA54_INTERACT_2"/>
    <property type="match status" value="1"/>
</dbReference>
<dbReference type="GO" id="GO:0006355">
    <property type="term" value="P:regulation of DNA-templated transcription"/>
    <property type="evidence" value="ECO:0007669"/>
    <property type="project" value="InterPro"/>
</dbReference>
<evidence type="ECO:0000259" key="11">
    <source>
        <dbReference type="PROSITE" id="PS50113"/>
    </source>
</evidence>
<dbReference type="InterPro" id="IPR035965">
    <property type="entry name" value="PAS-like_dom_sf"/>
</dbReference>
<protein>
    <submittedName>
        <fullName evidence="12">Sigma 54-interacting transcriptional regulator</fullName>
    </submittedName>
</protein>
<evidence type="ECO:0000256" key="7">
    <source>
        <dbReference type="SAM" id="Coils"/>
    </source>
</evidence>
<comment type="caution">
    <text evidence="12">The sequence shown here is derived from an EMBL/GenBank/DDBJ whole genome shotgun (WGS) entry which is preliminary data.</text>
</comment>
<dbReference type="InterPro" id="IPR000014">
    <property type="entry name" value="PAS"/>
</dbReference>
<dbReference type="Gene3D" id="1.10.8.60">
    <property type="match status" value="1"/>
</dbReference>
<dbReference type="SMART" id="SM00382">
    <property type="entry name" value="AAA"/>
    <property type="match status" value="1"/>
</dbReference>
<dbReference type="Proteomes" id="UP000748108">
    <property type="component" value="Unassembled WGS sequence"/>
</dbReference>
<evidence type="ECO:0000259" key="10">
    <source>
        <dbReference type="PROSITE" id="PS50112"/>
    </source>
</evidence>
<feature type="region of interest" description="Disordered" evidence="8">
    <location>
        <begin position="511"/>
        <end position="530"/>
    </location>
</feature>